<keyword evidence="1 3" id="KW-0929">Antimicrobial</keyword>
<dbReference type="PANTHER" id="PTHR37406">
    <property type="entry name" value="T4-TYPE LYSOZYME 1-RELATED"/>
    <property type="match status" value="1"/>
</dbReference>
<evidence type="ECO:0000256" key="3">
    <source>
        <dbReference type="RuleBase" id="RU003788"/>
    </source>
</evidence>
<dbReference type="GO" id="GO:0031640">
    <property type="term" value="P:killing of cells of another organism"/>
    <property type="evidence" value="ECO:0007669"/>
    <property type="project" value="UniProtKB-KW"/>
</dbReference>
<dbReference type="Proteomes" id="UP000032266">
    <property type="component" value="Chromosome"/>
</dbReference>
<comment type="similarity">
    <text evidence="3">Belongs to the glycosyl hydrolase 24 family.</text>
</comment>
<keyword evidence="3" id="KW-0378">Hydrolase</keyword>
<dbReference type="GO" id="GO:0042742">
    <property type="term" value="P:defense response to bacterium"/>
    <property type="evidence" value="ECO:0007669"/>
    <property type="project" value="UniProtKB-KW"/>
</dbReference>
<accession>A0A0C5VV51</accession>
<evidence type="ECO:0000256" key="1">
    <source>
        <dbReference type="ARBA" id="ARBA00022529"/>
    </source>
</evidence>
<dbReference type="GO" id="GO:0016998">
    <property type="term" value="P:cell wall macromolecule catabolic process"/>
    <property type="evidence" value="ECO:0007669"/>
    <property type="project" value="InterPro"/>
</dbReference>
<dbReference type="InterPro" id="IPR023346">
    <property type="entry name" value="Lysozyme-like_dom_sf"/>
</dbReference>
<dbReference type="EC" id="3.2.1.17" evidence="3"/>
<dbReference type="InterPro" id="IPR002196">
    <property type="entry name" value="Glyco_hydro_24"/>
</dbReference>
<evidence type="ECO:0000313" key="5">
    <source>
        <dbReference type="Proteomes" id="UP000032266"/>
    </source>
</evidence>
<evidence type="ECO:0000313" key="4">
    <source>
        <dbReference type="EMBL" id="AJQ94264.1"/>
    </source>
</evidence>
<comment type="catalytic activity">
    <reaction evidence="3">
        <text>Hydrolysis of (1-&gt;4)-beta-linkages between N-acetylmuramic acid and N-acetyl-D-glucosamine residues in a peptidoglycan and between N-acetyl-D-glucosamine residues in chitodextrins.</text>
        <dbReference type="EC" id="3.2.1.17"/>
    </reaction>
</comment>
<dbReference type="HOGENOM" id="CLU_115295_0_0_6"/>
<dbReference type="AlphaFoldDB" id="A0A0C5VV51"/>
<organism evidence="4 5">
    <name type="scientific">Gynuella sunshinyii YC6258</name>
    <dbReference type="NCBI Taxonomy" id="1445510"/>
    <lineage>
        <taxon>Bacteria</taxon>
        <taxon>Pseudomonadati</taxon>
        <taxon>Pseudomonadota</taxon>
        <taxon>Gammaproteobacteria</taxon>
        <taxon>Oceanospirillales</taxon>
        <taxon>Saccharospirillaceae</taxon>
        <taxon>Gynuella</taxon>
    </lineage>
</organism>
<dbReference type="KEGG" id="gsn:YC6258_02226"/>
<dbReference type="EMBL" id="CP007142">
    <property type="protein sequence ID" value="AJQ94264.1"/>
    <property type="molecule type" value="Genomic_DNA"/>
</dbReference>
<gene>
    <name evidence="4" type="ORF">YC6258_02226</name>
</gene>
<dbReference type="GO" id="GO:0003796">
    <property type="term" value="F:lysozyme activity"/>
    <property type="evidence" value="ECO:0007669"/>
    <property type="project" value="UniProtKB-EC"/>
</dbReference>
<dbReference type="PANTHER" id="PTHR37406:SF1">
    <property type="entry name" value="T4-TYPE LYSOZYME 1-RELATED"/>
    <property type="match status" value="1"/>
</dbReference>
<proteinExistence type="inferred from homology"/>
<protein>
    <recommendedName>
        <fullName evidence="3">Lysozyme</fullName>
        <ecNumber evidence="3">3.2.1.17</ecNumber>
    </recommendedName>
</protein>
<keyword evidence="3" id="KW-0326">Glycosidase</keyword>
<keyword evidence="5" id="KW-1185">Reference proteome</keyword>
<dbReference type="SUPFAM" id="SSF53955">
    <property type="entry name" value="Lysozyme-like"/>
    <property type="match status" value="1"/>
</dbReference>
<evidence type="ECO:0000256" key="2">
    <source>
        <dbReference type="ARBA" id="ARBA00022638"/>
    </source>
</evidence>
<dbReference type="InterPro" id="IPR023347">
    <property type="entry name" value="Lysozyme_dom_sf"/>
</dbReference>
<dbReference type="STRING" id="1445510.YC6258_02226"/>
<dbReference type="Pfam" id="PF00959">
    <property type="entry name" value="Phage_lysozyme"/>
    <property type="match status" value="1"/>
</dbReference>
<keyword evidence="2 3" id="KW-0081">Bacteriolytic enzyme</keyword>
<dbReference type="InterPro" id="IPR052619">
    <property type="entry name" value="Phage_lysozyme-like"/>
</dbReference>
<name>A0A0C5VV51_9GAMM</name>
<reference evidence="4 5" key="1">
    <citation type="submission" date="2014-01" db="EMBL/GenBank/DDBJ databases">
        <title>Full genme sequencing of cellulolytic bacterium Gynuella sunshinyii YC6258T gen. nov., sp. nov.</title>
        <authorList>
            <person name="Khan H."/>
            <person name="Chung E.J."/>
            <person name="Chung Y.R."/>
        </authorList>
    </citation>
    <scope>NUCLEOTIDE SEQUENCE [LARGE SCALE GENOMIC DNA]</scope>
    <source>
        <strain evidence="4 5">YC6258</strain>
    </source>
</reference>
<dbReference type="Gene3D" id="1.10.530.40">
    <property type="match status" value="1"/>
</dbReference>
<dbReference type="GO" id="GO:0009253">
    <property type="term" value="P:peptidoglycan catabolic process"/>
    <property type="evidence" value="ECO:0007669"/>
    <property type="project" value="InterPro"/>
</dbReference>
<dbReference type="RefSeq" id="WP_044616826.1">
    <property type="nucleotide sequence ID" value="NZ_CP007142.1"/>
</dbReference>
<sequence>MLSEHSKQLLQAQLIRHEGLKTEIYRCPAGRRTIGVGRNLDDKGLSVEEAAWLLENRGRSDQAKKVLQYGISQRSQIALLDKGITVAEAQTLLDHDIDDTCQRLNSELPVYLVLDQCRRRVLINMAFNLGVNGLLKFKNMLAALANRDFSRAAVEMLDSKWARQVGKRAEELAREMETGQ</sequence>